<protein>
    <submittedName>
        <fullName evidence="2">Uncharacterized protein</fullName>
    </submittedName>
</protein>
<evidence type="ECO:0000256" key="1">
    <source>
        <dbReference type="SAM" id="MobiDB-lite"/>
    </source>
</evidence>
<proteinExistence type="predicted"/>
<dbReference type="AlphaFoldDB" id="A0AAD5M1R9"/>
<keyword evidence="3" id="KW-1185">Reference proteome</keyword>
<feature type="compositionally biased region" description="Basic and acidic residues" evidence="1">
    <location>
        <begin position="73"/>
        <end position="91"/>
    </location>
</feature>
<organism evidence="2 3">
    <name type="scientific">Pythium insidiosum</name>
    <name type="common">Pythiosis disease agent</name>
    <dbReference type="NCBI Taxonomy" id="114742"/>
    <lineage>
        <taxon>Eukaryota</taxon>
        <taxon>Sar</taxon>
        <taxon>Stramenopiles</taxon>
        <taxon>Oomycota</taxon>
        <taxon>Peronosporomycetes</taxon>
        <taxon>Pythiales</taxon>
        <taxon>Pythiaceae</taxon>
        <taxon>Pythium</taxon>
    </lineage>
</organism>
<feature type="compositionally biased region" description="Basic and acidic residues" evidence="1">
    <location>
        <begin position="37"/>
        <end position="46"/>
    </location>
</feature>
<sequence>MTKLRARRQHVDYTDLLSPAAKAPKGTVGRKKSGGGKAEDEDHRDTADDELEDDEPVKVKPAEKRSKQRKKPAREVPAEASKSEEAAEPPRKTSKKKKKARDETSDDDHGATKHVDEPQRKRAKTNAATLAADPAASRPQKPSESALDRERAESTPTARSDADELVLLRKKYESSERPRPSGF</sequence>
<feature type="region of interest" description="Disordered" evidence="1">
    <location>
        <begin position="1"/>
        <end position="183"/>
    </location>
</feature>
<gene>
    <name evidence="2" type="ORF">P43SY_007539</name>
</gene>
<feature type="compositionally biased region" description="Basic and acidic residues" evidence="1">
    <location>
        <begin position="56"/>
        <end position="65"/>
    </location>
</feature>
<feature type="compositionally biased region" description="Basic and acidic residues" evidence="1">
    <location>
        <begin position="100"/>
        <end position="120"/>
    </location>
</feature>
<evidence type="ECO:0000313" key="2">
    <source>
        <dbReference type="EMBL" id="KAJ0399133.1"/>
    </source>
</evidence>
<comment type="caution">
    <text evidence="2">The sequence shown here is derived from an EMBL/GenBank/DDBJ whole genome shotgun (WGS) entry which is preliminary data.</text>
</comment>
<accession>A0AAD5M1R9</accession>
<evidence type="ECO:0000313" key="3">
    <source>
        <dbReference type="Proteomes" id="UP001209570"/>
    </source>
</evidence>
<feature type="compositionally biased region" description="Basic and acidic residues" evidence="1">
    <location>
        <begin position="160"/>
        <end position="183"/>
    </location>
</feature>
<feature type="compositionally biased region" description="Low complexity" evidence="1">
    <location>
        <begin position="125"/>
        <end position="136"/>
    </location>
</feature>
<dbReference type="EMBL" id="JAKCXM010000193">
    <property type="protein sequence ID" value="KAJ0399133.1"/>
    <property type="molecule type" value="Genomic_DNA"/>
</dbReference>
<name>A0AAD5M1R9_PYTIN</name>
<reference evidence="2" key="1">
    <citation type="submission" date="2021-12" db="EMBL/GenBank/DDBJ databases">
        <title>Prjna785345.</title>
        <authorList>
            <person name="Rujirawat T."/>
            <person name="Krajaejun T."/>
        </authorList>
    </citation>
    <scope>NUCLEOTIDE SEQUENCE</scope>
    <source>
        <strain evidence="2">Pi057C3</strain>
    </source>
</reference>
<dbReference type="Proteomes" id="UP001209570">
    <property type="component" value="Unassembled WGS sequence"/>
</dbReference>